<dbReference type="InterPro" id="IPR057678">
    <property type="entry name" value="DUF7918"/>
</dbReference>
<dbReference type="PANTHER" id="PTHR36223:SF1">
    <property type="entry name" value="TRANSCRIPTION ELONGATION FACTOR EAF N-TERMINAL DOMAIN-CONTAINING PROTEIN"/>
    <property type="match status" value="1"/>
</dbReference>
<evidence type="ECO:0000313" key="2">
    <source>
        <dbReference type="EMBL" id="TGJ85623.1"/>
    </source>
</evidence>
<name>A0A4Z0Z4C3_9PEZI</name>
<dbReference type="Proteomes" id="UP000297716">
    <property type="component" value="Unassembled WGS sequence"/>
</dbReference>
<sequence length="234" mass="26430">MAVLEDLPGVEVTVQIAGKDAIEYDADDDDDGEKSLAKHPTCPTVTKYIECIDDAEFAIKVVASREYEWGYKNHALMATVYIDGNHIISRIISDPTEDILDSTKAFCQQSRQWKRYKLKFSAVSITDDSHPERLTQDLKVVKQLGLIRVDALHQNLVIPRDSPSSSAQAFSKLSPAEIERLAKERFEQIKGNKGLKSETKPIKQEFEQRRNLVEGNEIPTPTKRLAQFVDLTID</sequence>
<evidence type="ECO:0000313" key="3">
    <source>
        <dbReference type="Proteomes" id="UP000297716"/>
    </source>
</evidence>
<dbReference type="PANTHER" id="PTHR36223">
    <property type="entry name" value="BETA-LACTAMASE-TYPE TRANSPEPTIDASE FOLD DOMAIN CONTAINING PROTEIN"/>
    <property type="match status" value="1"/>
</dbReference>
<proteinExistence type="predicted"/>
<keyword evidence="3" id="KW-1185">Reference proteome</keyword>
<protein>
    <recommendedName>
        <fullName evidence="1">DUF7918 domain-containing protein</fullName>
    </recommendedName>
</protein>
<comment type="caution">
    <text evidence="2">The sequence shown here is derived from an EMBL/GenBank/DDBJ whole genome shotgun (WGS) entry which is preliminary data.</text>
</comment>
<evidence type="ECO:0000259" key="1">
    <source>
        <dbReference type="Pfam" id="PF25534"/>
    </source>
</evidence>
<organism evidence="2 3">
    <name type="scientific">Xylaria hypoxylon</name>
    <dbReference type="NCBI Taxonomy" id="37992"/>
    <lineage>
        <taxon>Eukaryota</taxon>
        <taxon>Fungi</taxon>
        <taxon>Dikarya</taxon>
        <taxon>Ascomycota</taxon>
        <taxon>Pezizomycotina</taxon>
        <taxon>Sordariomycetes</taxon>
        <taxon>Xylariomycetidae</taxon>
        <taxon>Xylariales</taxon>
        <taxon>Xylariaceae</taxon>
        <taxon>Xylaria</taxon>
    </lineage>
</organism>
<reference evidence="2 3" key="1">
    <citation type="submission" date="2019-03" db="EMBL/GenBank/DDBJ databases">
        <title>Draft genome sequence of Xylaria hypoxylon DSM 108379, a ubiquitous saprotrophic-parasitic fungi on hardwood.</title>
        <authorList>
            <person name="Buettner E."/>
            <person name="Leonhardt S."/>
            <person name="Gebauer A.M."/>
            <person name="Liers C."/>
            <person name="Hofrichter M."/>
            <person name="Kellner H."/>
        </authorList>
    </citation>
    <scope>NUCLEOTIDE SEQUENCE [LARGE SCALE GENOMIC DNA]</scope>
    <source>
        <strain evidence="2 3">DSM 108379</strain>
    </source>
</reference>
<dbReference type="Pfam" id="PF25534">
    <property type="entry name" value="DUF7918"/>
    <property type="match status" value="1"/>
</dbReference>
<dbReference type="EMBL" id="SKBN01000042">
    <property type="protein sequence ID" value="TGJ85623.1"/>
    <property type="molecule type" value="Genomic_DNA"/>
</dbReference>
<accession>A0A4Z0Z4C3</accession>
<dbReference type="OrthoDB" id="3364132at2759"/>
<gene>
    <name evidence="2" type="ORF">E0Z10_g3168</name>
</gene>
<dbReference type="STRING" id="37992.A0A4Z0Z4C3"/>
<dbReference type="AlphaFoldDB" id="A0A4Z0Z4C3"/>
<feature type="domain" description="DUF7918" evidence="1">
    <location>
        <begin position="9"/>
        <end position="172"/>
    </location>
</feature>